<proteinExistence type="predicted"/>
<dbReference type="KEGG" id="bbat:Bdt_3161"/>
<reference evidence="2 3" key="1">
    <citation type="journal article" date="2012" name="BMC Genomics">
        <title>Genome analysis of a simultaneously predatory and prey-independent, novel Bdellovibrio bacteriovorus from the River Tiber, supports in silico predictions of both ancient and recent lateral gene transfer from diverse bacteria.</title>
        <authorList>
            <person name="Hobley L."/>
            <person name="Lerner T.R."/>
            <person name="Williams L.E."/>
            <person name="Lambert C."/>
            <person name="Till R."/>
            <person name="Milner D.S."/>
            <person name="Basford S.M."/>
            <person name="Capeness M.J."/>
            <person name="Fenton A.K."/>
            <person name="Atterbury R.J."/>
            <person name="Harris M.A."/>
            <person name="Sockett R.E."/>
        </authorList>
    </citation>
    <scope>NUCLEOTIDE SEQUENCE [LARGE SCALE GENOMIC DNA]</scope>
    <source>
        <strain evidence="2 3">Tiberius</strain>
    </source>
</reference>
<dbReference type="EMBL" id="CP002930">
    <property type="protein sequence ID" value="AFY02836.1"/>
    <property type="molecule type" value="Genomic_DNA"/>
</dbReference>
<dbReference type="AlphaFoldDB" id="K7YSG8"/>
<dbReference type="HOGENOM" id="CLU_1140825_0_0_7"/>
<dbReference type="OrthoDB" id="5293605at2"/>
<evidence type="ECO:0000313" key="2">
    <source>
        <dbReference type="EMBL" id="AFY02836.1"/>
    </source>
</evidence>
<protein>
    <submittedName>
        <fullName evidence="2">Uncharacterized protein</fullName>
    </submittedName>
</protein>
<name>K7YSG8_BDEBC</name>
<dbReference type="PATRIC" id="fig|1069642.3.peg.3127"/>
<sequence>MPKISYQIIPLHHVCDTQKELLNEVYGLWEDTFGRVLNRAGVELDHDDFFRCHAAGVLLYKNEIVGFNLFTTFDLNLRAHQNHNYFKELDPQFVKSVTKQGNKIMTMEYFTLAPLWRKQSQEIPWGEILTGLGLFYMDQSPADFVVGTPRVDLKVDTMCERLGATIQGHVEKMNYKCAIAVFEKKVERSFENPLTHHWVRRLWDKYTHHKAEKHAKQGQQTVVVAPESSASPPPFELTLAEAAA</sequence>
<evidence type="ECO:0000313" key="3">
    <source>
        <dbReference type="Proteomes" id="UP000010074"/>
    </source>
</evidence>
<dbReference type="Proteomes" id="UP000010074">
    <property type="component" value="Chromosome"/>
</dbReference>
<accession>K7YSG8</accession>
<feature type="region of interest" description="Disordered" evidence="1">
    <location>
        <begin position="215"/>
        <end position="244"/>
    </location>
</feature>
<evidence type="ECO:0000256" key="1">
    <source>
        <dbReference type="SAM" id="MobiDB-lite"/>
    </source>
</evidence>
<dbReference type="STRING" id="1069642.Bdt_3161"/>
<gene>
    <name evidence="2" type="ORF">Bdt_3161</name>
</gene>
<organism evidence="2 3">
    <name type="scientific">Bdellovibrio bacteriovorus str. Tiberius</name>
    <dbReference type="NCBI Taxonomy" id="1069642"/>
    <lineage>
        <taxon>Bacteria</taxon>
        <taxon>Pseudomonadati</taxon>
        <taxon>Bdellovibrionota</taxon>
        <taxon>Bdellovibrionia</taxon>
        <taxon>Bdellovibrionales</taxon>
        <taxon>Pseudobdellovibrionaceae</taxon>
        <taxon>Bdellovibrio</taxon>
    </lineage>
</organism>
<dbReference type="RefSeq" id="WP_015092253.1">
    <property type="nucleotide sequence ID" value="NC_019567.1"/>
</dbReference>